<feature type="compositionally biased region" description="Basic and acidic residues" evidence="1">
    <location>
        <begin position="970"/>
        <end position="986"/>
    </location>
</feature>
<accession>A0A017HJ80</accession>
<dbReference type="EMBL" id="AOSK01000116">
    <property type="protein sequence ID" value="EYD74411.1"/>
    <property type="molecule type" value="Genomic_DNA"/>
</dbReference>
<dbReference type="HOGENOM" id="CLU_285428_0_0_5"/>
<proteinExistence type="predicted"/>
<feature type="region of interest" description="Disordered" evidence="1">
    <location>
        <begin position="280"/>
        <end position="306"/>
    </location>
</feature>
<feature type="compositionally biased region" description="Basic and acidic residues" evidence="1">
    <location>
        <begin position="901"/>
        <end position="916"/>
    </location>
</feature>
<sequence>MAERGAEDVAHVLDGAVGRAVLAQRVGAGGVVVRVRADLRRVERVVGPAVVEDELVPERVGVAVVAPLGDAEQVVVLLLDVAPALVHRGVGVVGRGAARRRAVGGGVEMPVRVPHQVVGVARAGGVDLDRRVGGEGVVERLDQRAARVRGLVHRGHAVLGEEQELALVGAAGDGDAAVLEVAVGVGEAPVQAVGGQRLGREVEAPRGRRLAPVDLQDRAVQEPLGAQPPLAVGLAHRGVRALREVEQVARLARLPEGRVGVELQAVGDVVAARARQPLGPGLDAGALERAPRPQRHLGKPPREVGHRVGAPVERDRVVVGDPDHVGVLGVEGQADDAAPRVVHALGDVEVALRREHLLGAVDDVARGLADRPAGDRARHRGHVQEGLVRRHLDRGVALPQAGVGGHLHRVVEGHRLPAAGRRSPGREGRGELLEVPRRRVGIAVAAAVLEAVDQHRVAREGLQIRRGRDRHLVEAPRGVGAVAHRRPRQGLVHPDRAIRQTLKERTPTIRHNSNIEHDVGRRIDPSRQHAVDDVERGRPRVGDGRRVREVGVILRCLEPVARRQVRQRADLQILHLGDRAALRGEGEEPVLDFDVGGHELRLVGRSRGEVGGELAFDVELVDAVVRSARVADRDRHLVPAIRHRHLPGRWRRERRMVEVSVAREPRIIGIEVHVQGACRQGAVVGQGPRSRALVDGDQGIGRAVDRRGLGPVRVDGRGFRHPAVALAVPAIAEPQEVVDEVARHLRRRAVLEVDLDGLGVGHGLLRRDLDAVDVGAGAAALGEGDGVEAGLQRQGDGEVDPVGEGAGAGAGDRHRLAAGLDGDGAIRGRGQADAHRVGARRIGGVGEGGLVLGRPVHVEIAQAVVVVVEPVAVLVVGQVGLVGRGLVDAPHQRAAVQVQHRELRGVDGRGRGSSRTDRRRRTESRRLSETERLTASEQIAFATNRLGVHLLHLSGIPIQTNLAVTPIEPANERDPNQLITESRKNEPSSTISTERPILAPIVTSRSSARRVPYRREQRPDAYQLQPPFPKSGLATSEPRPPMPEGDIRARQEPGRSRDDNANATPMVMTRQTQGPARSHRSTEKF</sequence>
<evidence type="ECO:0000313" key="3">
    <source>
        <dbReference type="Proteomes" id="UP000019666"/>
    </source>
</evidence>
<dbReference type="AlphaFoldDB" id="A0A017HJ80"/>
<evidence type="ECO:0000313" key="2">
    <source>
        <dbReference type="EMBL" id="EYD74411.1"/>
    </source>
</evidence>
<keyword evidence="3" id="KW-1185">Reference proteome</keyword>
<dbReference type="Proteomes" id="UP000019666">
    <property type="component" value="Unassembled WGS sequence"/>
</dbReference>
<feature type="region of interest" description="Disordered" evidence="1">
    <location>
        <begin position="967"/>
        <end position="993"/>
    </location>
</feature>
<name>A0A017HJ80_9RHOB</name>
<feature type="compositionally biased region" description="Basic and acidic residues" evidence="1">
    <location>
        <begin position="1045"/>
        <end position="1060"/>
    </location>
</feature>
<evidence type="ECO:0000256" key="1">
    <source>
        <dbReference type="SAM" id="MobiDB-lite"/>
    </source>
</evidence>
<comment type="caution">
    <text evidence="2">The sequence shown here is derived from an EMBL/GenBank/DDBJ whole genome shotgun (WGS) entry which is preliminary data.</text>
</comment>
<organism evidence="2 3">
    <name type="scientific">Rubellimicrobium mesophilum DSM 19309</name>
    <dbReference type="NCBI Taxonomy" id="442562"/>
    <lineage>
        <taxon>Bacteria</taxon>
        <taxon>Pseudomonadati</taxon>
        <taxon>Pseudomonadota</taxon>
        <taxon>Alphaproteobacteria</taxon>
        <taxon>Rhodobacterales</taxon>
        <taxon>Roseobacteraceae</taxon>
        <taxon>Rubellimicrobium</taxon>
    </lineage>
</organism>
<reference evidence="2 3" key="1">
    <citation type="submission" date="2013-02" db="EMBL/GenBank/DDBJ databases">
        <authorList>
            <person name="Fiebig A."/>
            <person name="Goeker M."/>
            <person name="Klenk H.-P.P."/>
        </authorList>
    </citation>
    <scope>NUCLEOTIDE SEQUENCE [LARGE SCALE GENOMIC DNA]</scope>
    <source>
        <strain evidence="2 3">DSM 19309</strain>
    </source>
</reference>
<feature type="region of interest" description="Disordered" evidence="1">
    <location>
        <begin position="1005"/>
        <end position="1085"/>
    </location>
</feature>
<dbReference type="PATRIC" id="fig|442562.3.peg.4040"/>
<feature type="region of interest" description="Disordered" evidence="1">
    <location>
        <begin position="901"/>
        <end position="930"/>
    </location>
</feature>
<protein>
    <submittedName>
        <fullName evidence="2">Uncharacterized protein</fullName>
    </submittedName>
</protein>
<gene>
    <name evidence="2" type="ORF">Rumeso_04096</name>
</gene>